<dbReference type="RefSeq" id="WP_379849151.1">
    <property type="nucleotide sequence ID" value="NZ_JBHSMA010000009.1"/>
</dbReference>
<dbReference type="EMBL" id="JBHSMA010000009">
    <property type="protein sequence ID" value="MFC5412042.1"/>
    <property type="molecule type" value="Genomic_DNA"/>
</dbReference>
<evidence type="ECO:0000313" key="2">
    <source>
        <dbReference type="EMBL" id="MFC5412042.1"/>
    </source>
</evidence>
<comment type="caution">
    <text evidence="2">The sequence shown here is derived from an EMBL/GenBank/DDBJ whole genome shotgun (WGS) entry which is preliminary data.</text>
</comment>
<proteinExistence type="predicted"/>
<reference evidence="3" key="1">
    <citation type="journal article" date="2019" name="Int. J. Syst. Evol. Microbiol.">
        <title>The Global Catalogue of Microorganisms (GCM) 10K type strain sequencing project: providing services to taxonomists for standard genome sequencing and annotation.</title>
        <authorList>
            <consortium name="The Broad Institute Genomics Platform"/>
            <consortium name="The Broad Institute Genome Sequencing Center for Infectious Disease"/>
            <person name="Wu L."/>
            <person name="Ma J."/>
        </authorList>
    </citation>
    <scope>NUCLEOTIDE SEQUENCE [LARGE SCALE GENOMIC DNA]</scope>
    <source>
        <strain evidence="3">CCUG 55250</strain>
    </source>
</reference>
<dbReference type="Proteomes" id="UP001596106">
    <property type="component" value="Unassembled WGS sequence"/>
</dbReference>
<accession>A0ABW0ILM5</accession>
<gene>
    <name evidence="2" type="ORF">ACFPMF_22145</name>
</gene>
<feature type="compositionally biased region" description="Basic and acidic residues" evidence="1">
    <location>
        <begin position="100"/>
        <end position="125"/>
    </location>
</feature>
<name>A0ABW0ILM5_9BACT</name>
<protein>
    <submittedName>
        <fullName evidence="2">Uncharacterized protein</fullName>
    </submittedName>
</protein>
<organism evidence="2 3">
    <name type="scientific">Larkinella bovis</name>
    <dbReference type="NCBI Taxonomy" id="683041"/>
    <lineage>
        <taxon>Bacteria</taxon>
        <taxon>Pseudomonadati</taxon>
        <taxon>Bacteroidota</taxon>
        <taxon>Cytophagia</taxon>
        <taxon>Cytophagales</taxon>
        <taxon>Spirosomataceae</taxon>
        <taxon>Larkinella</taxon>
    </lineage>
</organism>
<keyword evidence="3" id="KW-1185">Reference proteome</keyword>
<sequence length="125" mass="13758">MSFSSNSRKESTESYAAQRMGNTQGVAPEQSQLAKTDQPGDLLPSEAHDSNDVEVSDILPVNEQQTPNRNDANDPATNLVEITDESLARDEDGGLTGSKWSDERVPGADWNRDTEEREREELGHS</sequence>
<feature type="region of interest" description="Disordered" evidence="1">
    <location>
        <begin position="1"/>
        <end position="125"/>
    </location>
</feature>
<evidence type="ECO:0000256" key="1">
    <source>
        <dbReference type="SAM" id="MobiDB-lite"/>
    </source>
</evidence>
<evidence type="ECO:0000313" key="3">
    <source>
        <dbReference type="Proteomes" id="UP001596106"/>
    </source>
</evidence>
<feature type="compositionally biased region" description="Polar residues" evidence="1">
    <location>
        <begin position="20"/>
        <end position="35"/>
    </location>
</feature>